<dbReference type="EnsemblMetazoa" id="XM_012203121.1">
    <property type="protein sequence ID" value="XP_012058511.1"/>
    <property type="gene ID" value="LOC105621653"/>
</dbReference>
<evidence type="ECO:0000256" key="1">
    <source>
        <dbReference type="SAM" id="MobiDB-lite"/>
    </source>
</evidence>
<protein>
    <submittedName>
        <fullName evidence="2">Uncharacterized protein</fullName>
    </submittedName>
</protein>
<dbReference type="KEGG" id="acep:105621653"/>
<evidence type="ECO:0000313" key="2">
    <source>
        <dbReference type="EnsemblMetazoa" id="XP_012058511.1"/>
    </source>
</evidence>
<gene>
    <name evidence="2" type="primary">105621653</name>
</gene>
<dbReference type="EMBL" id="ADTU01019679">
    <property type="status" value="NOT_ANNOTATED_CDS"/>
    <property type="molecule type" value="Genomic_DNA"/>
</dbReference>
<reference evidence="2" key="2">
    <citation type="submission" date="2016-04" db="UniProtKB">
        <authorList>
            <consortium name="EnsemblMetazoa"/>
        </authorList>
    </citation>
    <scope>IDENTIFICATION</scope>
</reference>
<name>A0A158NLV3_ATTCE</name>
<keyword evidence="3" id="KW-1185">Reference proteome</keyword>
<evidence type="ECO:0000313" key="3">
    <source>
        <dbReference type="Proteomes" id="UP000005205"/>
    </source>
</evidence>
<dbReference type="AlphaFoldDB" id="A0A158NLV3"/>
<proteinExistence type="predicted"/>
<organism evidence="2 3">
    <name type="scientific">Atta cephalotes</name>
    <name type="common">Leafcutter ant</name>
    <dbReference type="NCBI Taxonomy" id="12957"/>
    <lineage>
        <taxon>Eukaryota</taxon>
        <taxon>Metazoa</taxon>
        <taxon>Ecdysozoa</taxon>
        <taxon>Arthropoda</taxon>
        <taxon>Hexapoda</taxon>
        <taxon>Insecta</taxon>
        <taxon>Pterygota</taxon>
        <taxon>Neoptera</taxon>
        <taxon>Endopterygota</taxon>
        <taxon>Hymenoptera</taxon>
        <taxon>Apocrita</taxon>
        <taxon>Aculeata</taxon>
        <taxon>Formicoidea</taxon>
        <taxon>Formicidae</taxon>
        <taxon>Myrmicinae</taxon>
        <taxon>Atta</taxon>
    </lineage>
</organism>
<dbReference type="OrthoDB" id="7547338at2759"/>
<accession>A0A158NLV3</accession>
<feature type="region of interest" description="Disordered" evidence="1">
    <location>
        <begin position="1"/>
        <end position="42"/>
    </location>
</feature>
<dbReference type="InParanoid" id="A0A158NLV3"/>
<reference evidence="3" key="1">
    <citation type="journal article" date="2011" name="PLoS Genet.">
        <title>The genome sequence of the leaf-cutter ant Atta cephalotes reveals insights into its obligate symbiotic lifestyle.</title>
        <authorList>
            <person name="Suen G."/>
            <person name="Teiling C."/>
            <person name="Li L."/>
            <person name="Holt C."/>
            <person name="Abouheif E."/>
            <person name="Bornberg-Bauer E."/>
            <person name="Bouffard P."/>
            <person name="Caldera E.J."/>
            <person name="Cash E."/>
            <person name="Cavanaugh A."/>
            <person name="Denas O."/>
            <person name="Elhaik E."/>
            <person name="Fave M.J."/>
            <person name="Gadau J."/>
            <person name="Gibson J.D."/>
            <person name="Graur D."/>
            <person name="Grubbs K.J."/>
            <person name="Hagen D.E."/>
            <person name="Harkins T.T."/>
            <person name="Helmkampf M."/>
            <person name="Hu H."/>
            <person name="Johnson B.R."/>
            <person name="Kim J."/>
            <person name="Marsh S.E."/>
            <person name="Moeller J.A."/>
            <person name="Munoz-Torres M.C."/>
            <person name="Murphy M.C."/>
            <person name="Naughton M.C."/>
            <person name="Nigam S."/>
            <person name="Overson R."/>
            <person name="Rajakumar R."/>
            <person name="Reese J.T."/>
            <person name="Scott J.J."/>
            <person name="Smith C.R."/>
            <person name="Tao S."/>
            <person name="Tsutsui N.D."/>
            <person name="Viljakainen L."/>
            <person name="Wissler L."/>
            <person name="Yandell M.D."/>
            <person name="Zimmer F."/>
            <person name="Taylor J."/>
            <person name="Slater S.C."/>
            <person name="Clifton S.W."/>
            <person name="Warren W.C."/>
            <person name="Elsik C.G."/>
            <person name="Smith C.D."/>
            <person name="Weinstock G.M."/>
            <person name="Gerardo N.M."/>
            <person name="Currie C.R."/>
        </authorList>
    </citation>
    <scope>NUCLEOTIDE SEQUENCE [LARGE SCALE GENOMIC DNA]</scope>
</reference>
<dbReference type="Proteomes" id="UP000005205">
    <property type="component" value="Unassembled WGS sequence"/>
</dbReference>
<sequence length="145" mass="16461">MRTRRGTTLLRQAPPGDETEISGNVAKGADSGLCEATPTPPHSVRDMWVPPLLRLARCECRDEAFTPDERVCLRRAEGRPREKKAGAAVPRIVVISRRDNMHNRKTTEEQLSIRLLLALMKWTARFTKRWYSKNGFEHGGNPRNA</sequence>